<dbReference type="Proteomes" id="UP000619238">
    <property type="component" value="Unassembled WGS sequence"/>
</dbReference>
<name>A0ABR7QDP8_9FLAO</name>
<proteinExistence type="predicted"/>
<feature type="signal peptide" evidence="1">
    <location>
        <begin position="1"/>
        <end position="21"/>
    </location>
</feature>
<reference evidence="2 3" key="1">
    <citation type="submission" date="2020-07" db="EMBL/GenBank/DDBJ databases">
        <title>Description of Kordia aestuariivivens sp. nov., isolated from a tidal flat.</title>
        <authorList>
            <person name="Park S."/>
            <person name="Yoon J.-H."/>
        </authorList>
    </citation>
    <scope>NUCLEOTIDE SEQUENCE [LARGE SCALE GENOMIC DNA]</scope>
    <source>
        <strain evidence="2 3">YSTF-M3</strain>
    </source>
</reference>
<comment type="caution">
    <text evidence="2">The sequence shown here is derived from an EMBL/GenBank/DDBJ whole genome shotgun (WGS) entry which is preliminary data.</text>
</comment>
<keyword evidence="3" id="KW-1185">Reference proteome</keyword>
<dbReference type="PROSITE" id="PS51257">
    <property type="entry name" value="PROKAR_LIPOPROTEIN"/>
    <property type="match status" value="1"/>
</dbReference>
<evidence type="ECO:0000313" key="2">
    <source>
        <dbReference type="EMBL" id="MBC8756548.1"/>
    </source>
</evidence>
<feature type="chain" id="PRO_5045795524" evidence="1">
    <location>
        <begin position="22"/>
        <end position="181"/>
    </location>
</feature>
<protein>
    <submittedName>
        <fullName evidence="2">Uncharacterized protein</fullName>
    </submittedName>
</protein>
<organism evidence="2 3">
    <name type="scientific">Kordia aestuariivivens</name>
    <dbReference type="NCBI Taxonomy" id="2759037"/>
    <lineage>
        <taxon>Bacteria</taxon>
        <taxon>Pseudomonadati</taxon>
        <taxon>Bacteroidota</taxon>
        <taxon>Flavobacteriia</taxon>
        <taxon>Flavobacteriales</taxon>
        <taxon>Flavobacteriaceae</taxon>
        <taxon>Kordia</taxon>
    </lineage>
</organism>
<dbReference type="EMBL" id="JACGWS010000012">
    <property type="protein sequence ID" value="MBC8756548.1"/>
    <property type="molecule type" value="Genomic_DNA"/>
</dbReference>
<accession>A0ABR7QDP8</accession>
<gene>
    <name evidence="2" type="ORF">H2O64_17885</name>
</gene>
<sequence length="181" mass="20673">MKSTIKYAVLFVMAFTLFLSCNQEKTDKENPVTKNKLTKESKDCNNGRGYIKNQICENEAIGYLEDYKTYIDDVVNYLDDQKHGTPLENRKALNYGSETSALELFEVLLEFKKHRGNLTDDDRIFLMNVRKPETKSKSDMLVTEVVLVIQPADGSDNFYFDFTQPCPNGCPDLPGITYPSL</sequence>
<keyword evidence="1" id="KW-0732">Signal</keyword>
<dbReference type="RefSeq" id="WP_187563587.1">
    <property type="nucleotide sequence ID" value="NZ_JACGWS010000012.1"/>
</dbReference>
<evidence type="ECO:0000313" key="3">
    <source>
        <dbReference type="Proteomes" id="UP000619238"/>
    </source>
</evidence>
<evidence type="ECO:0000256" key="1">
    <source>
        <dbReference type="SAM" id="SignalP"/>
    </source>
</evidence>